<sequence>MDDASPALALHVAGRARRPPDARGAVDGGAGAGQGDHRPGALSLRLRHRCAGAQGQRARTDADVAHLSGGHGGGLQHRPHSAERLQQPARRAVLRRQPIRRPPPRQSHLRPHASAVAALSPAAAHRRPDPRHRSRRQGHRIDRPLHHPQRHADGAGIRPVGRRHRGELRPELSPGDRHHHLALRLVLDQLFRQAHRHPPPHERQRHRRQHQVGRQPAELRDGQVFRQREDGGGALRRRHGALRGGRQRDLVLAVLAQHGAGGDLHRRRRRVHGDVGPRGGGRHPDARRLRAAQHAADAARHPAQFHRLHVPRDPPGRHRPRADVRPPGRAGGDRRRAECRPARRQGRFGALRGRALRLRPRPPDPEGHHLRDPGRQDGGRRRAVGRRQVDAVAPPVPLLRRHLRPRHHRRPGHPRRDAGELAVGHRHGAAGHRAVQRQHLLQHPLRPAGRHRRRGARGGAAGAHRPFRREPAERLRHAGRRARPQAVGRREAARRHRPHHPEVAADPDPRRGDLGARHQHRARDPGRARPRRRGPHHHGDRPPAVDGGQRRRDHRAGEGAHRRARRARRADREGRPLRHHVGPPARGRRGGGAARPGQGGGRPRRSRTGQQERAGRPAGLTVACLKVQDDGVGSFGRSERFVRHNALVCVERLRDRKSITMDAQARAKCSNNRSRHRNPLPASTGRAPSPMRCPVSPPAPPSPVSPTGSGRCPASTISAR</sequence>
<protein>
    <submittedName>
        <fullName evidence="2">Uncharacterized protein</fullName>
    </submittedName>
</protein>
<feature type="compositionally biased region" description="Basic and acidic residues" evidence="1">
    <location>
        <begin position="310"/>
        <end position="341"/>
    </location>
</feature>
<feature type="region of interest" description="Disordered" evidence="1">
    <location>
        <begin position="261"/>
        <end position="620"/>
    </location>
</feature>
<feature type="compositionally biased region" description="Basic and acidic residues" evidence="1">
    <location>
        <begin position="361"/>
        <end position="380"/>
    </location>
</feature>
<feature type="compositionally biased region" description="Basic residues" evidence="1">
    <location>
        <begin position="528"/>
        <end position="539"/>
    </location>
</feature>
<dbReference type="EMBL" id="FMJD01000001">
    <property type="protein sequence ID" value="SCM70797.1"/>
    <property type="molecule type" value="Genomic_DNA"/>
</dbReference>
<organism evidence="2">
    <name type="scientific">uncultured Pleomorphomonas sp</name>
    <dbReference type="NCBI Taxonomy" id="442121"/>
    <lineage>
        <taxon>Bacteria</taxon>
        <taxon>Pseudomonadati</taxon>
        <taxon>Pseudomonadota</taxon>
        <taxon>Alphaproteobacteria</taxon>
        <taxon>Hyphomicrobiales</taxon>
        <taxon>Pleomorphomonadaceae</taxon>
        <taxon>Pleomorphomonas</taxon>
        <taxon>environmental samples</taxon>
    </lineage>
</organism>
<feature type="compositionally biased region" description="Basic residues" evidence="1">
    <location>
        <begin position="92"/>
        <end position="111"/>
    </location>
</feature>
<feature type="compositionally biased region" description="Basic residues" evidence="1">
    <location>
        <begin position="424"/>
        <end position="436"/>
    </location>
</feature>
<evidence type="ECO:0000256" key="1">
    <source>
        <dbReference type="SAM" id="MobiDB-lite"/>
    </source>
</evidence>
<gene>
    <name evidence="2" type="ORF">KL86PLE_10283</name>
</gene>
<evidence type="ECO:0000313" key="2">
    <source>
        <dbReference type="EMBL" id="SCM70797.1"/>
    </source>
</evidence>
<dbReference type="AlphaFoldDB" id="A0A212KZY1"/>
<reference evidence="2" key="1">
    <citation type="submission" date="2016-08" db="EMBL/GenBank/DDBJ databases">
        <authorList>
            <person name="Seilhamer J.J."/>
        </authorList>
    </citation>
    <scope>NUCLEOTIDE SEQUENCE</scope>
    <source>
        <strain evidence="2">86</strain>
    </source>
</reference>
<feature type="region of interest" description="Disordered" evidence="1">
    <location>
        <begin position="662"/>
        <end position="720"/>
    </location>
</feature>
<feature type="compositionally biased region" description="Low complexity" evidence="1">
    <location>
        <begin position="112"/>
        <end position="123"/>
    </location>
</feature>
<feature type="compositionally biased region" description="Basic and acidic residues" evidence="1">
    <location>
        <begin position="500"/>
        <end position="527"/>
    </location>
</feature>
<feature type="compositionally biased region" description="Basic residues" evidence="1">
    <location>
        <begin position="196"/>
        <end position="211"/>
    </location>
</feature>
<feature type="compositionally biased region" description="Basic and acidic residues" evidence="1">
    <location>
        <begin position="167"/>
        <end position="176"/>
    </location>
</feature>
<name>A0A212KZY1_9HYPH</name>
<feature type="compositionally biased region" description="Basic and acidic residues" evidence="1">
    <location>
        <begin position="139"/>
        <end position="153"/>
    </location>
</feature>
<feature type="compositionally biased region" description="Basic residues" evidence="1">
    <location>
        <begin position="399"/>
        <end position="413"/>
    </location>
</feature>
<feature type="region of interest" description="Disordered" evidence="1">
    <location>
        <begin position="196"/>
        <end position="243"/>
    </location>
</feature>
<feature type="region of interest" description="Disordered" evidence="1">
    <location>
        <begin position="1"/>
        <end position="176"/>
    </location>
</feature>
<feature type="compositionally biased region" description="Basic residues" evidence="1">
    <location>
        <begin position="577"/>
        <end position="589"/>
    </location>
</feature>
<feature type="compositionally biased region" description="Pro residues" evidence="1">
    <location>
        <begin position="695"/>
        <end position="704"/>
    </location>
</feature>
<feature type="compositionally biased region" description="Gly residues" evidence="1">
    <location>
        <begin position="590"/>
        <end position="601"/>
    </location>
</feature>
<accession>A0A212KZY1</accession>
<proteinExistence type="predicted"/>
<feature type="compositionally biased region" description="Basic and acidic residues" evidence="1">
    <location>
        <begin position="217"/>
        <end position="231"/>
    </location>
</feature>
<feature type="compositionally biased region" description="Basic residues" evidence="1">
    <location>
        <begin position="124"/>
        <end position="138"/>
    </location>
</feature>